<accession>A0A850RDY9</accession>
<gene>
    <name evidence="2" type="ORF">HW932_14370</name>
</gene>
<proteinExistence type="predicted"/>
<feature type="region of interest" description="Disordered" evidence="1">
    <location>
        <begin position="83"/>
        <end position="104"/>
    </location>
</feature>
<dbReference type="AlphaFoldDB" id="A0A850RDY9"/>
<evidence type="ECO:0000256" key="1">
    <source>
        <dbReference type="SAM" id="MobiDB-lite"/>
    </source>
</evidence>
<dbReference type="RefSeq" id="WP_176977188.1">
    <property type="nucleotide sequence ID" value="NZ_JABZEO010000010.1"/>
</dbReference>
<evidence type="ECO:0000313" key="2">
    <source>
        <dbReference type="EMBL" id="NVZ10446.1"/>
    </source>
</evidence>
<evidence type="ECO:0000313" key="3">
    <source>
        <dbReference type="Proteomes" id="UP000592294"/>
    </source>
</evidence>
<reference evidence="2 3" key="1">
    <citation type="submission" date="2020-06" db="EMBL/GenBank/DDBJ databases">
        <title>Whole-genome sequence of Allochromatium humboldtianum DSM 21881, type strain.</title>
        <authorList>
            <person name="Kyndt J.A."/>
            <person name="Meyer T.E."/>
        </authorList>
    </citation>
    <scope>NUCLEOTIDE SEQUENCE [LARGE SCALE GENOMIC DNA]</scope>
    <source>
        <strain evidence="2 3">DSM 21881</strain>
    </source>
</reference>
<sequence length="124" mass="14039">MTPPFQLYRFYHGNGRAKDWAWRRDPEGTLTVRWGPAGRLLQHKTYPAEAADRLKRAVHGKQRKGYRWVGEHRLDDQGLLLDPRGVWPNPAPPSPAPAPVTPPVAARPAIDLSRIDSAIADDWF</sequence>
<keyword evidence="3" id="KW-1185">Reference proteome</keyword>
<evidence type="ECO:0008006" key="4">
    <source>
        <dbReference type="Google" id="ProtNLM"/>
    </source>
</evidence>
<feature type="compositionally biased region" description="Pro residues" evidence="1">
    <location>
        <begin position="89"/>
        <end position="102"/>
    </location>
</feature>
<dbReference type="Proteomes" id="UP000592294">
    <property type="component" value="Unassembled WGS sequence"/>
</dbReference>
<name>A0A850RDY9_9GAMM</name>
<dbReference type="EMBL" id="JABZEO010000010">
    <property type="protein sequence ID" value="NVZ10446.1"/>
    <property type="molecule type" value="Genomic_DNA"/>
</dbReference>
<comment type="caution">
    <text evidence="2">The sequence shown here is derived from an EMBL/GenBank/DDBJ whole genome shotgun (WGS) entry which is preliminary data.</text>
</comment>
<protein>
    <recommendedName>
        <fullName evidence="4">WGR domain-containing protein</fullName>
    </recommendedName>
</protein>
<organism evidence="2 3">
    <name type="scientific">Allochromatium humboldtianum</name>
    <dbReference type="NCBI Taxonomy" id="504901"/>
    <lineage>
        <taxon>Bacteria</taxon>
        <taxon>Pseudomonadati</taxon>
        <taxon>Pseudomonadota</taxon>
        <taxon>Gammaproteobacteria</taxon>
        <taxon>Chromatiales</taxon>
        <taxon>Chromatiaceae</taxon>
        <taxon>Allochromatium</taxon>
    </lineage>
</organism>